<proteinExistence type="predicted"/>
<evidence type="ECO:0000256" key="1">
    <source>
        <dbReference type="SAM" id="MobiDB-lite"/>
    </source>
</evidence>
<sequence>MTTTPSSHEQPITGKTEDGPAGARVQRRVDAPFDLRIDFHALSNHDNMAFFNTTFPGNKGYSFDGLILYIYLSSPHPVVQFFAGVPVIFTPPQRIPHAYPSPMPHGFYVAPRQGSIAGDLNYRDCSSQGPHWQPLFDAIRSHFETIHVFITEVIFWGHFIHIVLRDTDADRAALPFRAAKLICRYLYETEMGRPATLQSETRNRNPNEGQSPDNSEYEVLRPSVRVSSDFLPGTDVYRSSTLGARVHDANGNVFITVAAHTFPTDDALVFHPLRPGGRPIGQLAGRVGTTDVALLSLDPQQRFSNEVFISTSYEKEDVSPQIRGLGLAKQGDIVTLDAPDTGVL</sequence>
<feature type="region of interest" description="Disordered" evidence="1">
    <location>
        <begin position="196"/>
        <end position="217"/>
    </location>
</feature>
<feature type="region of interest" description="Disordered" evidence="1">
    <location>
        <begin position="1"/>
        <end position="24"/>
    </location>
</feature>
<reference evidence="2 3" key="1">
    <citation type="submission" date="2024-01" db="EMBL/GenBank/DDBJ databases">
        <authorList>
            <person name="Allen C."/>
            <person name="Tagirdzhanova G."/>
        </authorList>
    </citation>
    <scope>NUCLEOTIDE SEQUENCE [LARGE SCALE GENOMIC DNA]</scope>
</reference>
<organism evidence="2 3">
    <name type="scientific">Sporothrix curviconia</name>
    <dbReference type="NCBI Taxonomy" id="1260050"/>
    <lineage>
        <taxon>Eukaryota</taxon>
        <taxon>Fungi</taxon>
        <taxon>Dikarya</taxon>
        <taxon>Ascomycota</taxon>
        <taxon>Pezizomycotina</taxon>
        <taxon>Sordariomycetes</taxon>
        <taxon>Sordariomycetidae</taxon>
        <taxon>Ophiostomatales</taxon>
        <taxon>Ophiostomataceae</taxon>
        <taxon>Sporothrix</taxon>
    </lineage>
</organism>
<evidence type="ECO:0000313" key="2">
    <source>
        <dbReference type="EMBL" id="CAK7225419.1"/>
    </source>
</evidence>
<dbReference type="EMBL" id="CAWUHB010000033">
    <property type="protein sequence ID" value="CAK7225419.1"/>
    <property type="molecule type" value="Genomic_DNA"/>
</dbReference>
<name>A0ABP0C288_9PEZI</name>
<feature type="compositionally biased region" description="Polar residues" evidence="1">
    <location>
        <begin position="1"/>
        <end position="10"/>
    </location>
</feature>
<keyword evidence="3" id="KW-1185">Reference proteome</keyword>
<comment type="caution">
    <text evidence="2">The sequence shown here is derived from an EMBL/GenBank/DDBJ whole genome shotgun (WGS) entry which is preliminary data.</text>
</comment>
<feature type="compositionally biased region" description="Polar residues" evidence="1">
    <location>
        <begin position="196"/>
        <end position="214"/>
    </location>
</feature>
<evidence type="ECO:0000313" key="3">
    <source>
        <dbReference type="Proteomes" id="UP001642405"/>
    </source>
</evidence>
<protein>
    <submittedName>
        <fullName evidence="2">Uncharacterized protein</fullName>
    </submittedName>
</protein>
<accession>A0ABP0C288</accession>
<gene>
    <name evidence="2" type="ORF">SCUCBS95973_005858</name>
</gene>
<dbReference type="Proteomes" id="UP001642405">
    <property type="component" value="Unassembled WGS sequence"/>
</dbReference>